<dbReference type="GeneID" id="59331655"/>
<dbReference type="PANTHER" id="PTHR46825:SF14">
    <property type="entry name" value="BETA-LACTAMASE-RELATED DOMAIN-CONTAINING PROTEIN"/>
    <property type="match status" value="1"/>
</dbReference>
<feature type="compositionally biased region" description="Basic and acidic residues" evidence="2">
    <location>
        <begin position="34"/>
        <end position="43"/>
    </location>
</feature>
<dbReference type="Gene3D" id="2.40.128.600">
    <property type="match status" value="1"/>
</dbReference>
<feature type="region of interest" description="Disordered" evidence="2">
    <location>
        <begin position="33"/>
        <end position="56"/>
    </location>
</feature>
<organism evidence="5 6">
    <name type="scientific">Letharia lupina</name>
    <dbReference type="NCBI Taxonomy" id="560253"/>
    <lineage>
        <taxon>Eukaryota</taxon>
        <taxon>Fungi</taxon>
        <taxon>Dikarya</taxon>
        <taxon>Ascomycota</taxon>
        <taxon>Pezizomycotina</taxon>
        <taxon>Lecanoromycetes</taxon>
        <taxon>OSLEUM clade</taxon>
        <taxon>Lecanoromycetidae</taxon>
        <taxon>Lecanorales</taxon>
        <taxon>Lecanorineae</taxon>
        <taxon>Parmeliaceae</taxon>
        <taxon>Letharia</taxon>
    </lineage>
</organism>
<accession>A0A8H6F9X8</accession>
<dbReference type="InterPro" id="IPR001466">
    <property type="entry name" value="Beta-lactam-related"/>
</dbReference>
<dbReference type="Proteomes" id="UP000593566">
    <property type="component" value="Unassembled WGS sequence"/>
</dbReference>
<name>A0A8H6F9X8_9LECA</name>
<evidence type="ECO:0000313" key="5">
    <source>
        <dbReference type="EMBL" id="KAF6220113.1"/>
    </source>
</evidence>
<keyword evidence="6" id="KW-1185">Reference proteome</keyword>
<feature type="domain" description="Peptidase S12 Pab87-related C-terminal" evidence="4">
    <location>
        <begin position="512"/>
        <end position="610"/>
    </location>
</feature>
<sequence>MYSILRFLHILHPPFMLSSGETVMGIPSSTQIEVPRRSPRETEGLVWSSEEASDATGLPTETAAKIECKEQLGPCVSQIFKDERVTTPRQIRQTEVRGDIERLENIRPLIQKICEESSSSGLSLGVLHRGQVIYRDNFGHRDVESGKLPDSNTLYNINSMTKALTAAAIGILVEEGATQWDMPVQEALPAFGDGHGEIGRMITIADLLSHRSGIASPDTFFFQDNNELLLEKHDAIKAFNYGKQRGGFRDSYIYNNFGYAVIALLIETLSGQEFGTFLRHRILDMLHLERTTTADVSNDANAGRCYCVLEDQSLCRVPGPRVGTGSLLEGAAGIKSTVNDLLHLYRAFLEAVKDQVQHGSTSTEGSPFKQCPTLIRGHSFLDGASLRENAYGLGWIRCQLPGVIGKQGINARLQMDLPVIGKGAASRFCLYHEGLMPGSSSNVYAFPETMTTIVVLQSANSLNDCPDWIAQLLIETVFDFPERNDWLELAKASARSALALVPSMRLKLDKGRVPNTRPSLPLDAYCGRYHSPLKNFFLEVSQHEDELVVAFQGLPSQSNPLRHYHFDTFTWLMTHDEAARRARLMVNFPAEFYLLRFGMSIHGKIDLLYWIIENTGPEPETFLKDLAVKETL</sequence>
<feature type="domain" description="Beta-lactamase-related" evidence="3">
    <location>
        <begin position="109"/>
        <end position="467"/>
    </location>
</feature>
<evidence type="ECO:0000259" key="3">
    <source>
        <dbReference type="Pfam" id="PF00144"/>
    </source>
</evidence>
<evidence type="ECO:0000313" key="6">
    <source>
        <dbReference type="Proteomes" id="UP000593566"/>
    </source>
</evidence>
<gene>
    <name evidence="5" type="ORF">HO133_003244</name>
</gene>
<evidence type="ECO:0000256" key="1">
    <source>
        <dbReference type="ARBA" id="ARBA00038215"/>
    </source>
</evidence>
<dbReference type="AlphaFoldDB" id="A0A8H6F9X8"/>
<proteinExistence type="inferred from homology"/>
<dbReference type="SUPFAM" id="SSF56601">
    <property type="entry name" value="beta-lactamase/transpeptidase-like"/>
    <property type="match status" value="1"/>
</dbReference>
<dbReference type="Pfam" id="PF00144">
    <property type="entry name" value="Beta-lactamase"/>
    <property type="match status" value="1"/>
</dbReference>
<dbReference type="RefSeq" id="XP_037149548.1">
    <property type="nucleotide sequence ID" value="XM_037294167.1"/>
</dbReference>
<reference evidence="5 6" key="1">
    <citation type="journal article" date="2020" name="Genomics">
        <title>Complete, high-quality genomes from long-read metagenomic sequencing of two wolf lichen thalli reveals enigmatic genome architecture.</title>
        <authorList>
            <person name="McKenzie S.K."/>
            <person name="Walston R.F."/>
            <person name="Allen J.L."/>
        </authorList>
    </citation>
    <scope>NUCLEOTIDE SEQUENCE [LARGE SCALE GENOMIC DNA]</scope>
    <source>
        <strain evidence="5">WasteWater1</strain>
    </source>
</reference>
<comment type="similarity">
    <text evidence="1">Belongs to the peptidase S12 family.</text>
</comment>
<dbReference type="InterPro" id="IPR012338">
    <property type="entry name" value="Beta-lactam/transpept-like"/>
</dbReference>
<comment type="caution">
    <text evidence="5">The sequence shown here is derived from an EMBL/GenBank/DDBJ whole genome shotgun (WGS) entry which is preliminary data.</text>
</comment>
<evidence type="ECO:0000259" key="4">
    <source>
        <dbReference type="Pfam" id="PF11954"/>
    </source>
</evidence>
<evidence type="ECO:0000256" key="2">
    <source>
        <dbReference type="SAM" id="MobiDB-lite"/>
    </source>
</evidence>
<dbReference type="PANTHER" id="PTHR46825">
    <property type="entry name" value="D-ALANYL-D-ALANINE-CARBOXYPEPTIDASE/ENDOPEPTIDASE AMPH"/>
    <property type="match status" value="1"/>
</dbReference>
<evidence type="ECO:0008006" key="7">
    <source>
        <dbReference type="Google" id="ProtNLM"/>
    </source>
</evidence>
<dbReference type="Gene3D" id="3.40.710.10">
    <property type="entry name" value="DD-peptidase/beta-lactamase superfamily"/>
    <property type="match status" value="1"/>
</dbReference>
<dbReference type="InterPro" id="IPR021860">
    <property type="entry name" value="Peptidase_S12_Pab87-rel_C"/>
</dbReference>
<dbReference type="InterPro" id="IPR050491">
    <property type="entry name" value="AmpC-like"/>
</dbReference>
<dbReference type="Pfam" id="PF11954">
    <property type="entry name" value="DUF3471"/>
    <property type="match status" value="1"/>
</dbReference>
<dbReference type="EMBL" id="JACCJB010000017">
    <property type="protein sequence ID" value="KAF6220113.1"/>
    <property type="molecule type" value="Genomic_DNA"/>
</dbReference>
<protein>
    <recommendedName>
        <fullName evidence="7">Beta-lactamase-related domain-containing protein</fullName>
    </recommendedName>
</protein>